<evidence type="ECO:0000313" key="4">
    <source>
        <dbReference type="Proteomes" id="UP001597216"/>
    </source>
</evidence>
<dbReference type="Pfam" id="PF00107">
    <property type="entry name" value="ADH_zinc_N"/>
    <property type="match status" value="1"/>
</dbReference>
<dbReference type="SUPFAM" id="SSF50129">
    <property type="entry name" value="GroES-like"/>
    <property type="match status" value="2"/>
</dbReference>
<evidence type="ECO:0000259" key="2">
    <source>
        <dbReference type="SMART" id="SM00829"/>
    </source>
</evidence>
<dbReference type="SUPFAM" id="SSF51735">
    <property type="entry name" value="NAD(P)-binding Rossmann-fold domains"/>
    <property type="match status" value="1"/>
</dbReference>
<dbReference type="Gene3D" id="3.90.180.10">
    <property type="entry name" value="Medium-chain alcohol dehydrogenases, catalytic domain"/>
    <property type="match status" value="1"/>
</dbReference>
<dbReference type="CDD" id="cd05288">
    <property type="entry name" value="PGDH"/>
    <property type="match status" value="1"/>
</dbReference>
<reference evidence="4" key="1">
    <citation type="journal article" date="2019" name="Int. J. Syst. Evol. Microbiol.">
        <title>The Global Catalogue of Microorganisms (GCM) 10K type strain sequencing project: providing services to taxonomists for standard genome sequencing and annotation.</title>
        <authorList>
            <consortium name="The Broad Institute Genomics Platform"/>
            <consortium name="The Broad Institute Genome Sequencing Center for Infectious Disease"/>
            <person name="Wu L."/>
            <person name="Ma J."/>
        </authorList>
    </citation>
    <scope>NUCLEOTIDE SEQUENCE [LARGE SCALE GENOMIC DNA]</scope>
    <source>
        <strain evidence="4">CCUG 55074</strain>
    </source>
</reference>
<gene>
    <name evidence="3" type="ORF">ACFQ27_00345</name>
</gene>
<keyword evidence="1 3" id="KW-0560">Oxidoreductase</keyword>
<name>A0ABW3SYF4_9CAUL</name>
<comment type="caution">
    <text evidence="3">The sequence shown here is derived from an EMBL/GenBank/DDBJ whole genome shotgun (WGS) entry which is preliminary data.</text>
</comment>
<dbReference type="GO" id="GO:0016491">
    <property type="term" value="F:oxidoreductase activity"/>
    <property type="evidence" value="ECO:0007669"/>
    <property type="project" value="UniProtKB-KW"/>
</dbReference>
<dbReference type="PANTHER" id="PTHR43205:SF7">
    <property type="entry name" value="PROSTAGLANDIN REDUCTASE 1"/>
    <property type="match status" value="1"/>
</dbReference>
<dbReference type="Pfam" id="PF16884">
    <property type="entry name" value="ADH_N_2"/>
    <property type="match status" value="1"/>
</dbReference>
<dbReference type="EMBL" id="JBHTLQ010000001">
    <property type="protein sequence ID" value="MFD1189012.1"/>
    <property type="molecule type" value="Genomic_DNA"/>
</dbReference>
<organism evidence="3 4">
    <name type="scientific">Phenylobacterium conjunctum</name>
    <dbReference type="NCBI Taxonomy" id="1298959"/>
    <lineage>
        <taxon>Bacteria</taxon>
        <taxon>Pseudomonadati</taxon>
        <taxon>Pseudomonadota</taxon>
        <taxon>Alphaproteobacteria</taxon>
        <taxon>Caulobacterales</taxon>
        <taxon>Caulobacteraceae</taxon>
        <taxon>Phenylobacterium</taxon>
    </lineage>
</organism>
<evidence type="ECO:0000313" key="3">
    <source>
        <dbReference type="EMBL" id="MFD1189012.1"/>
    </source>
</evidence>
<dbReference type="RefSeq" id="WP_377351955.1">
    <property type="nucleotide sequence ID" value="NZ_JBHTLQ010000001.1"/>
</dbReference>
<dbReference type="PANTHER" id="PTHR43205">
    <property type="entry name" value="PROSTAGLANDIN REDUCTASE"/>
    <property type="match status" value="1"/>
</dbReference>
<proteinExistence type="predicted"/>
<sequence length="343" mass="36193">MAAVNRYWTLSGKPIGGWPEADTFELREGPMPTPGEGQALTRTIYVSLDPYQWAYKRRGTEAPGAPCHARTVSQVVESRIPGLSPGDFVFNTNGWSEYALMGEGVPRPGYMVPRKLDPAKGKISQAVGVLGMLGLTAYAGMVVQCGAKAGDTVVVTAASGGVGQIAGQLAKLRGARVVGVAGKPDKCRFVTETLGFDACVSHLSPTLAQDLAAACPDGVDVYFENVGGPSFEAVLPLFKPGARMTICGLISTYGDAPGEDPRAMEARRAGERGVTVTDLFVGDYVDSHHAAMLAELGPAVADGRVKYLEDIREGLETIPQAFAEMLKGGNFGKMLVRIAEDPT</sequence>
<dbReference type="InterPro" id="IPR045010">
    <property type="entry name" value="MDR_fam"/>
</dbReference>
<dbReference type="SMART" id="SM00829">
    <property type="entry name" value="PKS_ER"/>
    <property type="match status" value="1"/>
</dbReference>
<feature type="domain" description="Enoyl reductase (ER)" evidence="2">
    <location>
        <begin position="20"/>
        <end position="336"/>
    </location>
</feature>
<dbReference type="EC" id="1.-.-.-" evidence="3"/>
<dbReference type="InterPro" id="IPR041694">
    <property type="entry name" value="ADH_N_2"/>
</dbReference>
<dbReference type="Proteomes" id="UP001597216">
    <property type="component" value="Unassembled WGS sequence"/>
</dbReference>
<evidence type="ECO:0000256" key="1">
    <source>
        <dbReference type="ARBA" id="ARBA00023002"/>
    </source>
</evidence>
<accession>A0ABW3SYF4</accession>
<dbReference type="InterPro" id="IPR020843">
    <property type="entry name" value="ER"/>
</dbReference>
<dbReference type="InterPro" id="IPR011032">
    <property type="entry name" value="GroES-like_sf"/>
</dbReference>
<dbReference type="InterPro" id="IPR036291">
    <property type="entry name" value="NAD(P)-bd_dom_sf"/>
</dbReference>
<dbReference type="Gene3D" id="3.40.50.720">
    <property type="entry name" value="NAD(P)-binding Rossmann-like Domain"/>
    <property type="match status" value="1"/>
</dbReference>
<protein>
    <submittedName>
        <fullName evidence="3">NADP-dependent oxidoreductase</fullName>
        <ecNumber evidence="3">1.-.-.-</ecNumber>
    </submittedName>
</protein>
<dbReference type="InterPro" id="IPR013149">
    <property type="entry name" value="ADH-like_C"/>
</dbReference>
<keyword evidence="4" id="KW-1185">Reference proteome</keyword>